<sequence>MKSRIRLFANVVCASPEVRTAFRARGIMELWWKGLLALHQKPNLLKINRSEERSIIAAGFRFYASLYQYLGLIFLTLSMVNLSVAFVAGYWTLLGILTSVYLWLAGSIARSGARDFEVGTLSGTISLVCFLFMIAMFLAAFVIAASIAFHCQQSLPTFLNLFLTTLLFVFGIGSYALELVYLFARRIELK</sequence>
<keyword evidence="3" id="KW-1185">Reference proteome</keyword>
<proteinExistence type="predicted"/>
<evidence type="ECO:0008006" key="4">
    <source>
        <dbReference type="Google" id="ProtNLM"/>
    </source>
</evidence>
<keyword evidence="1" id="KW-0812">Transmembrane</keyword>
<reference evidence="2 3" key="1">
    <citation type="journal article" date="2011" name="J. Bacteriol.">
        <title>Genome sequence of 'Pedosphaera parvula' Ellin514, an aerobic Verrucomicrobial isolate from pasture soil.</title>
        <authorList>
            <person name="Kant R."/>
            <person name="van Passel M.W."/>
            <person name="Sangwan P."/>
            <person name="Palva A."/>
            <person name="Lucas S."/>
            <person name="Copeland A."/>
            <person name="Lapidus A."/>
            <person name="Glavina Del Rio T."/>
            <person name="Dalin E."/>
            <person name="Tice H."/>
            <person name="Bruce D."/>
            <person name="Goodwin L."/>
            <person name="Pitluck S."/>
            <person name="Chertkov O."/>
            <person name="Larimer F.W."/>
            <person name="Land M.L."/>
            <person name="Hauser L."/>
            <person name="Brettin T.S."/>
            <person name="Detter J.C."/>
            <person name="Han S."/>
            <person name="de Vos W.M."/>
            <person name="Janssen P.H."/>
            <person name="Smidt H."/>
        </authorList>
    </citation>
    <scope>NUCLEOTIDE SEQUENCE [LARGE SCALE GENOMIC DNA]</scope>
    <source>
        <strain evidence="2 3">Ellin514</strain>
    </source>
</reference>
<evidence type="ECO:0000256" key="1">
    <source>
        <dbReference type="SAM" id="Phobius"/>
    </source>
</evidence>
<keyword evidence="1" id="KW-1133">Transmembrane helix</keyword>
<dbReference type="AlphaFoldDB" id="B9XNA7"/>
<dbReference type="RefSeq" id="WP_007417294.1">
    <property type="nucleotide sequence ID" value="NZ_ABOX02000039.1"/>
</dbReference>
<keyword evidence="1" id="KW-0472">Membrane</keyword>
<organism evidence="2 3">
    <name type="scientific">Pedosphaera parvula (strain Ellin514)</name>
    <dbReference type="NCBI Taxonomy" id="320771"/>
    <lineage>
        <taxon>Bacteria</taxon>
        <taxon>Pseudomonadati</taxon>
        <taxon>Verrucomicrobiota</taxon>
        <taxon>Pedosphaerae</taxon>
        <taxon>Pedosphaerales</taxon>
        <taxon>Pedosphaeraceae</taxon>
        <taxon>Pedosphaera</taxon>
    </lineage>
</organism>
<evidence type="ECO:0000313" key="3">
    <source>
        <dbReference type="Proteomes" id="UP000003688"/>
    </source>
</evidence>
<feature type="transmembrane region" description="Helical" evidence="1">
    <location>
        <begin position="55"/>
        <end position="77"/>
    </location>
</feature>
<gene>
    <name evidence="2" type="ORF">Cflav_PD1561</name>
</gene>
<protein>
    <recommendedName>
        <fullName evidence="4">Transmembrane protein</fullName>
    </recommendedName>
</protein>
<dbReference type="EMBL" id="ABOX02000039">
    <property type="protein sequence ID" value="EEF58660.1"/>
    <property type="molecule type" value="Genomic_DNA"/>
</dbReference>
<feature type="transmembrane region" description="Helical" evidence="1">
    <location>
        <begin position="83"/>
        <end position="104"/>
    </location>
</feature>
<dbReference type="STRING" id="320771.Cflav_PD1561"/>
<evidence type="ECO:0000313" key="2">
    <source>
        <dbReference type="EMBL" id="EEF58660.1"/>
    </source>
</evidence>
<comment type="caution">
    <text evidence="2">The sequence shown here is derived from an EMBL/GenBank/DDBJ whole genome shotgun (WGS) entry which is preliminary data.</text>
</comment>
<feature type="transmembrane region" description="Helical" evidence="1">
    <location>
        <begin position="161"/>
        <end position="184"/>
    </location>
</feature>
<feature type="transmembrane region" description="Helical" evidence="1">
    <location>
        <begin position="125"/>
        <end position="149"/>
    </location>
</feature>
<name>B9XNA7_PEDPL</name>
<dbReference type="Proteomes" id="UP000003688">
    <property type="component" value="Unassembled WGS sequence"/>
</dbReference>
<accession>B9XNA7</accession>